<dbReference type="PANTHER" id="PTHR34183:SF1">
    <property type="entry name" value="ENDOLYTIC PEPTIDOGLYCAN TRANSGLYCOSYLASE RLPA"/>
    <property type="match status" value="1"/>
</dbReference>
<dbReference type="NCBIfam" id="TIGR00413">
    <property type="entry name" value="rlpA"/>
    <property type="match status" value="1"/>
</dbReference>
<dbReference type="STRING" id="1044.EH31_03565"/>
<feature type="signal peptide" evidence="3">
    <location>
        <begin position="1"/>
        <end position="43"/>
    </location>
</feature>
<evidence type="ECO:0000256" key="1">
    <source>
        <dbReference type="ARBA" id="ARBA00023239"/>
    </source>
</evidence>
<dbReference type="GO" id="GO:0071555">
    <property type="term" value="P:cell wall organization"/>
    <property type="evidence" value="ECO:0007669"/>
    <property type="project" value="UniProtKB-KW"/>
</dbReference>
<dbReference type="OrthoDB" id="9779128at2"/>
<dbReference type="PANTHER" id="PTHR34183">
    <property type="entry name" value="ENDOLYTIC PEPTIDOGLYCAN TRANSGLYCOSYLASE RLPA"/>
    <property type="match status" value="1"/>
</dbReference>
<dbReference type="EC" id="4.2.2.-" evidence="3"/>
<evidence type="ECO:0000256" key="3">
    <source>
        <dbReference type="HAMAP-Rule" id="MF_02071"/>
    </source>
</evidence>
<dbReference type="InterPro" id="IPR034718">
    <property type="entry name" value="RlpA"/>
</dbReference>
<protein>
    <recommendedName>
        <fullName evidence="3">Endolytic peptidoglycan transglycosylase RlpA</fullName>
        <ecNumber evidence="3">4.2.2.-</ecNumber>
    </recommendedName>
</protein>
<dbReference type="GO" id="GO:0000270">
    <property type="term" value="P:peptidoglycan metabolic process"/>
    <property type="evidence" value="ECO:0007669"/>
    <property type="project" value="UniProtKB-UniRule"/>
</dbReference>
<feature type="chain" id="PRO_5009982492" description="Endolytic peptidoglycan transglycosylase RlpA" evidence="3">
    <location>
        <begin position="44"/>
        <end position="212"/>
    </location>
</feature>
<evidence type="ECO:0000313" key="7">
    <source>
        <dbReference type="Proteomes" id="UP000027647"/>
    </source>
</evidence>
<dbReference type="InterPro" id="IPR009009">
    <property type="entry name" value="RlpA-like_DPBB"/>
</dbReference>
<gene>
    <name evidence="3" type="primary">rlpA</name>
    <name evidence="6" type="ORF">EH31_03565</name>
</gene>
<dbReference type="Gene3D" id="2.40.40.10">
    <property type="entry name" value="RlpA-like domain"/>
    <property type="match status" value="1"/>
</dbReference>
<dbReference type="eggNOG" id="COG0797">
    <property type="taxonomic scope" value="Bacteria"/>
</dbReference>
<name>A0A074MAC4_ERYLO</name>
<feature type="domain" description="RlpA-like protein double-psi beta-barrel" evidence="5">
    <location>
        <begin position="119"/>
        <end position="206"/>
    </location>
</feature>
<comment type="similarity">
    <text evidence="3 4">Belongs to the RlpA family.</text>
</comment>
<dbReference type="InterPro" id="IPR036908">
    <property type="entry name" value="RlpA-like_sf"/>
</dbReference>
<evidence type="ECO:0000256" key="4">
    <source>
        <dbReference type="RuleBase" id="RU003495"/>
    </source>
</evidence>
<comment type="caution">
    <text evidence="6">The sequence shown here is derived from an EMBL/GenBank/DDBJ whole genome shotgun (WGS) entry which is preliminary data.</text>
</comment>
<keyword evidence="2 3" id="KW-0961">Cell wall biogenesis/degradation</keyword>
<dbReference type="Pfam" id="PF03330">
    <property type="entry name" value="DPBB_1"/>
    <property type="match status" value="1"/>
</dbReference>
<dbReference type="Proteomes" id="UP000027647">
    <property type="component" value="Unassembled WGS sequence"/>
</dbReference>
<keyword evidence="1 3" id="KW-0456">Lyase</keyword>
<dbReference type="InterPro" id="IPR012997">
    <property type="entry name" value="RplA"/>
</dbReference>
<dbReference type="AlphaFoldDB" id="A0A074MAC4"/>
<sequence length="212" mass="22802" precursor="true">MGERSNLSRAPARPFAKGRGRIRIAQSLTLAGCLLLAPLSASSAQTTDLSAQFTATTEPGLSATETDAFAQPFEDAFAPLEQELIDVDLALPNTAVDLGTFEAPLEEEPDENVGLDLGTGVASYYGRKFHGRRTANGERFDMNAMTAAHKTLPFGTRVRVTNQRNGRSVTVRINDRGPFIRGRTIDLSRAAAEELGMISSGHAQVELDVLAR</sequence>
<dbReference type="HAMAP" id="MF_02071">
    <property type="entry name" value="RlpA"/>
    <property type="match status" value="1"/>
</dbReference>
<dbReference type="GO" id="GO:0008932">
    <property type="term" value="F:lytic endotransglycosylase activity"/>
    <property type="evidence" value="ECO:0007669"/>
    <property type="project" value="UniProtKB-UniRule"/>
</dbReference>
<reference evidence="6 7" key="1">
    <citation type="submission" date="2014-04" db="EMBL/GenBank/DDBJ databases">
        <title>A comprehensive comparison of genomes of Erythrobacter spp. strains.</title>
        <authorList>
            <person name="Zheng Q."/>
        </authorList>
    </citation>
    <scope>NUCLEOTIDE SEQUENCE [LARGE SCALE GENOMIC DNA]</scope>
    <source>
        <strain evidence="6 7">DSM 6997</strain>
    </source>
</reference>
<comment type="function">
    <text evidence="3">Lytic transglycosylase with a strong preference for naked glycan strands that lack stem peptides.</text>
</comment>
<dbReference type="SUPFAM" id="SSF50685">
    <property type="entry name" value="Barwin-like endoglucanases"/>
    <property type="match status" value="1"/>
</dbReference>
<organism evidence="6 7">
    <name type="scientific">Erythrobacter longus</name>
    <dbReference type="NCBI Taxonomy" id="1044"/>
    <lineage>
        <taxon>Bacteria</taxon>
        <taxon>Pseudomonadati</taxon>
        <taxon>Pseudomonadota</taxon>
        <taxon>Alphaproteobacteria</taxon>
        <taxon>Sphingomonadales</taxon>
        <taxon>Erythrobacteraceae</taxon>
        <taxon>Erythrobacter/Porphyrobacter group</taxon>
        <taxon>Erythrobacter</taxon>
    </lineage>
</organism>
<evidence type="ECO:0000256" key="2">
    <source>
        <dbReference type="ARBA" id="ARBA00023316"/>
    </source>
</evidence>
<keyword evidence="3" id="KW-0732">Signal</keyword>
<dbReference type="CDD" id="cd22268">
    <property type="entry name" value="DPBB_RlpA-like"/>
    <property type="match status" value="1"/>
</dbReference>
<proteinExistence type="inferred from homology"/>
<keyword evidence="6" id="KW-0449">Lipoprotein</keyword>
<dbReference type="EMBL" id="JMIW01000001">
    <property type="protein sequence ID" value="KEO91761.1"/>
    <property type="molecule type" value="Genomic_DNA"/>
</dbReference>
<accession>A0A074MAC4</accession>
<evidence type="ECO:0000259" key="5">
    <source>
        <dbReference type="Pfam" id="PF03330"/>
    </source>
</evidence>
<keyword evidence="7" id="KW-1185">Reference proteome</keyword>
<evidence type="ECO:0000313" key="6">
    <source>
        <dbReference type="EMBL" id="KEO91761.1"/>
    </source>
</evidence>